<comment type="caution">
    <text evidence="1">The sequence shown here is derived from an EMBL/GenBank/DDBJ whole genome shotgun (WGS) entry which is preliminary data.</text>
</comment>
<dbReference type="AlphaFoldDB" id="A0A5M9K5Z7"/>
<reference evidence="1 2" key="1">
    <citation type="submission" date="2019-06" db="EMBL/GenBank/DDBJ databases">
        <title>Genome Sequence of the Brown Rot Fungal Pathogen Monilinia fructicola.</title>
        <authorList>
            <person name="De Miccolis Angelini R.M."/>
            <person name="Landi L."/>
            <person name="Abate D."/>
            <person name="Pollastro S."/>
            <person name="Romanazzi G."/>
            <person name="Faretra F."/>
        </authorList>
    </citation>
    <scope>NUCLEOTIDE SEQUENCE [LARGE SCALE GENOMIC DNA]</scope>
    <source>
        <strain evidence="1 2">Mfrc123</strain>
    </source>
</reference>
<proteinExistence type="predicted"/>
<evidence type="ECO:0000313" key="1">
    <source>
        <dbReference type="EMBL" id="KAA8575606.1"/>
    </source>
</evidence>
<keyword evidence="2" id="KW-1185">Reference proteome</keyword>
<dbReference type="VEuPathDB" id="FungiDB:MFRU_020g00160"/>
<sequence>MQATPVLSIGVHVYWWVPQRICLACVLPGSYHLRFSSVWTTRTLHILIWPCHPKLESVPLFKLPPTLYFLTLALHYQHQLSSFEELKWKFKVLKLFIVDKKSEEEIVNLLHIHQINVTPHTLHSYLSNWNLLTPRPYDPKDWTIVPNADQPLSIQENDDGSSIVSATTQLVPLSYKQSSSLLTTRITIDPTFPTIIDATITTSISDNYFPLTT</sequence>
<name>A0A5M9K5Z7_MONFR</name>
<dbReference type="Proteomes" id="UP000322873">
    <property type="component" value="Unassembled WGS sequence"/>
</dbReference>
<protein>
    <recommendedName>
        <fullName evidence="3">Clr5 domain-containing protein</fullName>
    </recommendedName>
</protein>
<gene>
    <name evidence="1" type="ORF">EYC84_004736</name>
</gene>
<organism evidence="1 2">
    <name type="scientific">Monilinia fructicola</name>
    <name type="common">Brown rot fungus</name>
    <name type="synonym">Ciboria fructicola</name>
    <dbReference type="NCBI Taxonomy" id="38448"/>
    <lineage>
        <taxon>Eukaryota</taxon>
        <taxon>Fungi</taxon>
        <taxon>Dikarya</taxon>
        <taxon>Ascomycota</taxon>
        <taxon>Pezizomycotina</taxon>
        <taxon>Leotiomycetes</taxon>
        <taxon>Helotiales</taxon>
        <taxon>Sclerotiniaceae</taxon>
        <taxon>Monilinia</taxon>
    </lineage>
</organism>
<evidence type="ECO:0000313" key="2">
    <source>
        <dbReference type="Proteomes" id="UP000322873"/>
    </source>
</evidence>
<dbReference type="EMBL" id="VICG01000002">
    <property type="protein sequence ID" value="KAA8575606.1"/>
    <property type="molecule type" value="Genomic_DNA"/>
</dbReference>
<accession>A0A5M9K5Z7</accession>
<evidence type="ECO:0008006" key="3">
    <source>
        <dbReference type="Google" id="ProtNLM"/>
    </source>
</evidence>